<dbReference type="InterPro" id="IPR036397">
    <property type="entry name" value="RNaseH_sf"/>
</dbReference>
<name>A0A653E972_9PSED</name>
<evidence type="ECO:0000256" key="3">
    <source>
        <dbReference type="ARBA" id="ARBA00022839"/>
    </source>
</evidence>
<keyword evidence="2" id="KW-0378">Hydrolase</keyword>
<dbReference type="PANTHER" id="PTHR23044">
    <property type="entry name" value="3'-5' EXONUCLEASE ERI1-RELATED"/>
    <property type="match status" value="1"/>
</dbReference>
<evidence type="ECO:0000256" key="2">
    <source>
        <dbReference type="ARBA" id="ARBA00022801"/>
    </source>
</evidence>
<evidence type="ECO:0000256" key="1">
    <source>
        <dbReference type="ARBA" id="ARBA00022722"/>
    </source>
</evidence>
<dbReference type="SMART" id="SM00479">
    <property type="entry name" value="EXOIII"/>
    <property type="match status" value="1"/>
</dbReference>
<dbReference type="GO" id="GO:0000175">
    <property type="term" value="F:3'-5'-RNA exonuclease activity"/>
    <property type="evidence" value="ECO:0007669"/>
    <property type="project" value="InterPro"/>
</dbReference>
<dbReference type="InterPro" id="IPR013520">
    <property type="entry name" value="Ribonucl_H"/>
</dbReference>
<gene>
    <name evidence="5" type="ORF">PMYSY11_4108</name>
</gene>
<keyword evidence="1" id="KW-0540">Nuclease</keyword>
<accession>A0A653E972</accession>
<dbReference type="EMBL" id="LR215729">
    <property type="protein sequence ID" value="VEV99152.1"/>
    <property type="molecule type" value="Genomic_DNA"/>
</dbReference>
<dbReference type="InterPro" id="IPR012337">
    <property type="entry name" value="RNaseH-like_sf"/>
</dbReference>
<dbReference type="InterPro" id="IPR047201">
    <property type="entry name" value="ERI-1_3'hExo-like"/>
</dbReference>
<dbReference type="Pfam" id="PF00929">
    <property type="entry name" value="RNase_T"/>
    <property type="match status" value="1"/>
</dbReference>
<keyword evidence="3 5" id="KW-0269">Exonuclease</keyword>
<protein>
    <submittedName>
        <fullName evidence="5">Exonuclease</fullName>
    </submittedName>
</protein>
<sequence>MGHWLVIDLEATTEEGGWPVEEMEIIEIGASLVRADGHEVDHFQRYVKPQRRPHLTQFCRELTHISQQAINSAAPLTSVWPQFERWLVSHQPHLQGWASWGAYDKRQLEQEWQRHELSSCLHDINHLNLKRRFSEERKLQQPVGLHTALQLAGLQFNGQQHRALTDARNTARLLPLILPLESHAKRMTQR</sequence>
<evidence type="ECO:0000259" key="4">
    <source>
        <dbReference type="SMART" id="SM00479"/>
    </source>
</evidence>
<feature type="domain" description="Exonuclease" evidence="4">
    <location>
        <begin position="3"/>
        <end position="183"/>
    </location>
</feature>
<dbReference type="CDD" id="cd06133">
    <property type="entry name" value="ERI-1_3'hExo_like"/>
    <property type="match status" value="1"/>
</dbReference>
<dbReference type="AlphaFoldDB" id="A0A653E972"/>
<proteinExistence type="predicted"/>
<reference evidence="5" key="1">
    <citation type="submission" date="2019-02" db="EMBL/GenBank/DDBJ databases">
        <authorList>
            <consortium name="Genoscope - CEA"/>
            <person name="William W."/>
        </authorList>
    </citation>
    <scope>NUCLEOTIDE SEQUENCE [LARGE SCALE GENOMIC DNA]</scope>
    <source>
        <strain evidence="5">YSy11</strain>
    </source>
</reference>
<dbReference type="Gene3D" id="3.30.420.10">
    <property type="entry name" value="Ribonuclease H-like superfamily/Ribonuclease H"/>
    <property type="match status" value="1"/>
</dbReference>
<dbReference type="InterPro" id="IPR051274">
    <property type="entry name" value="3-5_Exoribonuclease"/>
</dbReference>
<dbReference type="SUPFAM" id="SSF53098">
    <property type="entry name" value="Ribonuclease H-like"/>
    <property type="match status" value="1"/>
</dbReference>
<dbReference type="GO" id="GO:0006259">
    <property type="term" value="P:DNA metabolic process"/>
    <property type="evidence" value="ECO:0007669"/>
    <property type="project" value="UniProtKB-ARBA"/>
</dbReference>
<organism evidence="5">
    <name type="scientific">Pseudomonas marincola</name>
    <dbReference type="NCBI Taxonomy" id="437900"/>
    <lineage>
        <taxon>Bacteria</taxon>
        <taxon>Pseudomonadati</taxon>
        <taxon>Pseudomonadota</taxon>
        <taxon>Gammaproteobacteria</taxon>
        <taxon>Pseudomonadales</taxon>
        <taxon>Pseudomonadaceae</taxon>
        <taxon>Pseudomonas</taxon>
    </lineage>
</organism>
<dbReference type="RefSeq" id="WP_150549330.1">
    <property type="nucleotide sequence ID" value="NZ_JBALXC010000181.1"/>
</dbReference>
<dbReference type="GO" id="GO:0003676">
    <property type="term" value="F:nucleic acid binding"/>
    <property type="evidence" value="ECO:0007669"/>
    <property type="project" value="InterPro"/>
</dbReference>
<evidence type="ECO:0000313" key="5">
    <source>
        <dbReference type="EMBL" id="VEV99152.1"/>
    </source>
</evidence>
<dbReference type="PANTHER" id="PTHR23044:SF61">
    <property type="entry name" value="3'-5' EXORIBONUCLEASE 1-RELATED"/>
    <property type="match status" value="1"/>
</dbReference>